<feature type="coiled-coil region" evidence="1">
    <location>
        <begin position="190"/>
        <end position="217"/>
    </location>
</feature>
<evidence type="ECO:0000313" key="3">
    <source>
        <dbReference type="Proteomes" id="UP000305067"/>
    </source>
</evidence>
<dbReference type="Proteomes" id="UP000305067">
    <property type="component" value="Unassembled WGS sequence"/>
</dbReference>
<proteinExistence type="predicted"/>
<keyword evidence="3" id="KW-1185">Reference proteome</keyword>
<reference evidence="2 3" key="1">
    <citation type="journal article" date="2019" name="Nat. Ecol. Evol.">
        <title>Megaphylogeny resolves global patterns of mushroom evolution.</title>
        <authorList>
            <person name="Varga T."/>
            <person name="Krizsan K."/>
            <person name="Foldi C."/>
            <person name="Dima B."/>
            <person name="Sanchez-Garcia M."/>
            <person name="Sanchez-Ramirez S."/>
            <person name="Szollosi G.J."/>
            <person name="Szarkandi J.G."/>
            <person name="Papp V."/>
            <person name="Albert L."/>
            <person name="Andreopoulos W."/>
            <person name="Angelini C."/>
            <person name="Antonin V."/>
            <person name="Barry K.W."/>
            <person name="Bougher N.L."/>
            <person name="Buchanan P."/>
            <person name="Buyck B."/>
            <person name="Bense V."/>
            <person name="Catcheside P."/>
            <person name="Chovatia M."/>
            <person name="Cooper J."/>
            <person name="Damon W."/>
            <person name="Desjardin D."/>
            <person name="Finy P."/>
            <person name="Geml J."/>
            <person name="Haridas S."/>
            <person name="Hughes K."/>
            <person name="Justo A."/>
            <person name="Karasinski D."/>
            <person name="Kautmanova I."/>
            <person name="Kiss B."/>
            <person name="Kocsube S."/>
            <person name="Kotiranta H."/>
            <person name="LaButti K.M."/>
            <person name="Lechner B.E."/>
            <person name="Liimatainen K."/>
            <person name="Lipzen A."/>
            <person name="Lukacs Z."/>
            <person name="Mihaltcheva S."/>
            <person name="Morgado L.N."/>
            <person name="Niskanen T."/>
            <person name="Noordeloos M.E."/>
            <person name="Ohm R.A."/>
            <person name="Ortiz-Santana B."/>
            <person name="Ovrebo C."/>
            <person name="Racz N."/>
            <person name="Riley R."/>
            <person name="Savchenko A."/>
            <person name="Shiryaev A."/>
            <person name="Soop K."/>
            <person name="Spirin V."/>
            <person name="Szebenyi C."/>
            <person name="Tomsovsky M."/>
            <person name="Tulloss R.E."/>
            <person name="Uehling J."/>
            <person name="Grigoriev I.V."/>
            <person name="Vagvolgyi C."/>
            <person name="Papp T."/>
            <person name="Martin F.M."/>
            <person name="Miettinen O."/>
            <person name="Hibbett D.S."/>
            <person name="Nagy L.G."/>
        </authorList>
    </citation>
    <scope>NUCLEOTIDE SEQUENCE [LARGE SCALE GENOMIC DNA]</scope>
    <source>
        <strain evidence="2 3">CBS 309.79</strain>
    </source>
</reference>
<organism evidence="2 3">
    <name type="scientific">Pterulicium gracile</name>
    <dbReference type="NCBI Taxonomy" id="1884261"/>
    <lineage>
        <taxon>Eukaryota</taxon>
        <taxon>Fungi</taxon>
        <taxon>Dikarya</taxon>
        <taxon>Basidiomycota</taxon>
        <taxon>Agaricomycotina</taxon>
        <taxon>Agaricomycetes</taxon>
        <taxon>Agaricomycetidae</taxon>
        <taxon>Agaricales</taxon>
        <taxon>Pleurotineae</taxon>
        <taxon>Pterulaceae</taxon>
        <taxon>Pterulicium</taxon>
    </lineage>
</organism>
<evidence type="ECO:0000313" key="2">
    <source>
        <dbReference type="EMBL" id="TFK95772.1"/>
    </source>
</evidence>
<keyword evidence="1" id="KW-0175">Coiled coil</keyword>
<accession>A0A5C3Q1C7</accession>
<dbReference type="EMBL" id="ML178875">
    <property type="protein sequence ID" value="TFK95772.1"/>
    <property type="molecule type" value="Genomic_DNA"/>
</dbReference>
<evidence type="ECO:0000256" key="1">
    <source>
        <dbReference type="SAM" id="Coils"/>
    </source>
</evidence>
<name>A0A5C3Q1C7_9AGAR</name>
<dbReference type="AlphaFoldDB" id="A0A5C3Q1C7"/>
<sequence length="219" mass="25047">MARHRTVLTRGTSNFALGNPPSAHILSLQHFMDGFFPMSRCPPALFPSDALLVSQISVKLFYGLIVAKDVFVSYADKNQLYRIGTTRLASTLGWNMAMSEVVRYLGQKHRRFLTCCIPVMKEGSKAGFIGLFSNRTAPWYVYTEKDDEKLLQALKEELGLPKETQGVWYHAAADYDFQELLPLPDLDKLQEKRARRLQKLDERAKRAEKRKKSSDTLRC</sequence>
<protein>
    <submittedName>
        <fullName evidence="2">Uncharacterized protein</fullName>
    </submittedName>
</protein>
<gene>
    <name evidence="2" type="ORF">BDV98DRAFT_577281</name>
</gene>